<sequence length="221" mass="24813">MASGLTIPDAIRHLFGIEVAKESTYLKDKANSLVRNKLVKVNTEKVVQRSKQYLAEGQLDVLFNALLLNAIFTDPKDVKKIFEDRLFRAESAKTVKLLFTENNSLMGVALSNQNAVKFIDDLASEMDLYSNRLPNPFATLPQLALGKNLSLLHALLTQSALISPTDNLLLAYLNNDMDKALALSNQIKANNSNVKQLIEHIHAQHKEAEEFDDLLNYFQKM</sequence>
<evidence type="ECO:0000313" key="2">
    <source>
        <dbReference type="Proteomes" id="UP001156974"/>
    </source>
</evidence>
<comment type="caution">
    <text evidence="1">The sequence shown here is derived from an EMBL/GenBank/DDBJ whole genome shotgun (WGS) entry which is preliminary data.</text>
</comment>
<name>A0ABT6TW32_9GAMM</name>
<keyword evidence="2" id="KW-1185">Reference proteome</keyword>
<dbReference type="Proteomes" id="UP001156974">
    <property type="component" value="Unassembled WGS sequence"/>
</dbReference>
<gene>
    <name evidence="1" type="ORF">MKZ47_00670</name>
</gene>
<reference evidence="1 2" key="1">
    <citation type="submission" date="2022-02" db="EMBL/GenBank/DDBJ databases">
        <title>Genome analysis of Beneficial Microorganisms for Coral consortium from Pocillopora damicornis.</title>
        <authorList>
            <person name="Rosado P.M."/>
            <person name="Cardoso P.M."/>
            <person name="Rosado J.G."/>
            <person name="Schultz J."/>
            <person name="Rocha U."/>
            <person name="Costa T.K."/>
            <person name="Peixoto R.S."/>
        </authorList>
    </citation>
    <scope>NUCLEOTIDE SEQUENCE [LARGE SCALE GENOMIC DNA]</scope>
    <source>
        <strain evidence="1 2">BMC5</strain>
    </source>
</reference>
<organism evidence="1 2">
    <name type="scientific">Pseudoalteromonas shioyasakiensis</name>
    <dbReference type="NCBI Taxonomy" id="1190813"/>
    <lineage>
        <taxon>Bacteria</taxon>
        <taxon>Pseudomonadati</taxon>
        <taxon>Pseudomonadota</taxon>
        <taxon>Gammaproteobacteria</taxon>
        <taxon>Alteromonadales</taxon>
        <taxon>Pseudoalteromonadaceae</taxon>
        <taxon>Pseudoalteromonas</taxon>
    </lineage>
</organism>
<dbReference type="EMBL" id="JAKUMG010000001">
    <property type="protein sequence ID" value="MDI4667626.1"/>
    <property type="molecule type" value="Genomic_DNA"/>
</dbReference>
<protein>
    <submittedName>
        <fullName evidence="1">Uncharacterized protein</fullName>
    </submittedName>
</protein>
<evidence type="ECO:0000313" key="1">
    <source>
        <dbReference type="EMBL" id="MDI4667626.1"/>
    </source>
</evidence>
<accession>A0ABT6TW32</accession>
<dbReference type="RefSeq" id="WP_175082100.1">
    <property type="nucleotide sequence ID" value="NZ_JAKUMG010000001.1"/>
</dbReference>
<proteinExistence type="predicted"/>